<name>A0A7N2R095_QUELO</name>
<evidence type="ECO:0000313" key="5">
    <source>
        <dbReference type="Proteomes" id="UP000594261"/>
    </source>
</evidence>
<dbReference type="InParanoid" id="A0A7N2R095"/>
<dbReference type="PANTHER" id="PTHR31286:SF167">
    <property type="entry name" value="OS09G0268800 PROTEIN"/>
    <property type="match status" value="1"/>
</dbReference>
<dbReference type="Pfam" id="PF14111">
    <property type="entry name" value="DUF4283"/>
    <property type="match status" value="1"/>
</dbReference>
<protein>
    <recommendedName>
        <fullName evidence="6">CCHC-type domain-containing protein</fullName>
    </recommendedName>
</protein>
<dbReference type="EnsemblPlants" id="QL02p094790:mrna">
    <property type="protein sequence ID" value="QL02p094790:mrna"/>
    <property type="gene ID" value="QL02p094790"/>
</dbReference>
<proteinExistence type="predicted"/>
<dbReference type="PANTHER" id="PTHR31286">
    <property type="entry name" value="GLYCINE-RICH CELL WALL STRUCTURAL PROTEIN 1.8-LIKE"/>
    <property type="match status" value="1"/>
</dbReference>
<feature type="region of interest" description="Disordered" evidence="1">
    <location>
        <begin position="431"/>
        <end position="486"/>
    </location>
</feature>
<dbReference type="Gramene" id="QL02p094790:mrna">
    <property type="protein sequence ID" value="QL02p094790:mrna"/>
    <property type="gene ID" value="QL02p094790"/>
</dbReference>
<evidence type="ECO:0000259" key="2">
    <source>
        <dbReference type="Pfam" id="PF14111"/>
    </source>
</evidence>
<evidence type="ECO:0000259" key="3">
    <source>
        <dbReference type="Pfam" id="PF14392"/>
    </source>
</evidence>
<dbReference type="InterPro" id="IPR025558">
    <property type="entry name" value="DUF4283"/>
</dbReference>
<dbReference type="Pfam" id="PF14392">
    <property type="entry name" value="zf-CCHC_4"/>
    <property type="match status" value="1"/>
</dbReference>
<keyword evidence="5" id="KW-1185">Reference proteome</keyword>
<dbReference type="InterPro" id="IPR025836">
    <property type="entry name" value="Zn_knuckle_CX2CX4HX4C"/>
</dbReference>
<dbReference type="AlphaFoldDB" id="A0A7N2R095"/>
<accession>A0A7N2R095</accession>
<dbReference type="Proteomes" id="UP000594261">
    <property type="component" value="Chromosome 2"/>
</dbReference>
<feature type="region of interest" description="Disordered" evidence="1">
    <location>
        <begin position="680"/>
        <end position="729"/>
    </location>
</feature>
<evidence type="ECO:0000256" key="1">
    <source>
        <dbReference type="SAM" id="MobiDB-lite"/>
    </source>
</evidence>
<evidence type="ECO:0008006" key="6">
    <source>
        <dbReference type="Google" id="ProtNLM"/>
    </source>
</evidence>
<reference evidence="5" key="1">
    <citation type="journal article" date="2016" name="G3 (Bethesda)">
        <title>First Draft Assembly and Annotation of the Genome of a California Endemic Oak Quercus lobata Nee (Fagaceae).</title>
        <authorList>
            <person name="Sork V.L."/>
            <person name="Fitz-Gibbon S.T."/>
            <person name="Puiu D."/>
            <person name="Crepeau M."/>
            <person name="Gugger P.F."/>
            <person name="Sherman R."/>
            <person name="Stevens K."/>
            <person name="Langley C.H."/>
            <person name="Pellegrini M."/>
            <person name="Salzberg S.L."/>
        </authorList>
    </citation>
    <scope>NUCLEOTIDE SEQUENCE [LARGE SCALE GENOMIC DNA]</scope>
    <source>
        <strain evidence="5">cv. SW786</strain>
    </source>
</reference>
<feature type="domain" description="DUF4283" evidence="2">
    <location>
        <begin position="194"/>
        <end position="275"/>
    </location>
</feature>
<sequence length="818" mass="94165">MGIVPPPQCMHYHDQPSSLDQLFNLYPYVQANSTIPPSDQPMKFWKKSFHPPPYIDELHPTKLQKISPISAHSKKQHTVDYKHSDKDPEPFTHSSLYTPSQKAISYSIHPNPAKEKSCSPALHQSNHLYSKPMEQSQNNREIGWSDSSDSEAWQDVEDLGDTQNHNNEDILTNSILRSGPVIQLDSASLERNRVLWRHCLVGYLLDRRCFSVRRMQSILMSAWRLRGSIRIVGRQGNYYIIHFEYPTDQEYILCEGPWSVDGALLVVEQWTPNLVLNRIQLTFFTAWVQVHNLPLEYHDTNLAQFMGDLIGEYVSMDWQPSFPQNIRFLRLQVRIDPWLPLVAGFMLKRDDGQYMWIECRYERIFKICKKCGLIGHSRNQCHMDIADVEELLRDQAFRIRSRYPIEFALDITEVLFTDDIGAFRRHPSRRTTQVRYEADSQSSPINHSNNQQPGTQPLDNQHQTNLYQQPSNLPPQNNSQSHSEGSNVKLVELEEGLCGLTSAELVFMDWEASCPSYQRAISEEFSSYDFGVIYVEGLETNMAELFPEELRFSNFEVGESSGTTHDNEDTQVIGGTITSMMPREAQHENISSYNFTSQYGDTTVGNMEFNTHIWELSPQLAISTIFSLCCKTQRPAFTLNHLQELIQRFMLVNGLFVRQPSEPRFHYIATLPNQHASTEVMMHDSSPSFDKLQNQKPKKPSPKRQRCDEAQVISSPRRRRIDQHQWSLSTETQQDSCNQAKEVSTVIAALQCSGIENNELIIKIKIPDNPTQNREPNFSWNRSTSQQLQASLMLSQILHLLANLGLSEAAHERPPKQP</sequence>
<feature type="domain" description="Zinc knuckle CX2CX4HX4C" evidence="3">
    <location>
        <begin position="347"/>
        <end position="382"/>
    </location>
</feature>
<organism evidence="4 5">
    <name type="scientific">Quercus lobata</name>
    <name type="common">Valley oak</name>
    <dbReference type="NCBI Taxonomy" id="97700"/>
    <lineage>
        <taxon>Eukaryota</taxon>
        <taxon>Viridiplantae</taxon>
        <taxon>Streptophyta</taxon>
        <taxon>Embryophyta</taxon>
        <taxon>Tracheophyta</taxon>
        <taxon>Spermatophyta</taxon>
        <taxon>Magnoliopsida</taxon>
        <taxon>eudicotyledons</taxon>
        <taxon>Gunneridae</taxon>
        <taxon>Pentapetalae</taxon>
        <taxon>rosids</taxon>
        <taxon>fabids</taxon>
        <taxon>Fagales</taxon>
        <taxon>Fagaceae</taxon>
        <taxon>Quercus</taxon>
    </lineage>
</organism>
<evidence type="ECO:0000313" key="4">
    <source>
        <dbReference type="EnsemblPlants" id="QL02p094790:mrna"/>
    </source>
</evidence>
<dbReference type="InterPro" id="IPR040256">
    <property type="entry name" value="At4g02000-like"/>
</dbReference>
<reference evidence="4" key="2">
    <citation type="submission" date="2021-01" db="UniProtKB">
        <authorList>
            <consortium name="EnsemblPlants"/>
        </authorList>
    </citation>
    <scope>IDENTIFICATION</scope>
</reference>
<feature type="compositionally biased region" description="Polar residues" evidence="1">
    <location>
        <begin position="685"/>
        <end position="695"/>
    </location>
</feature>